<dbReference type="STRING" id="59750.AWC31_24505"/>
<comment type="caution">
    <text evidence="2">The sequence shown here is derived from an EMBL/GenBank/DDBJ whole genome shotgun (WGS) entry which is preliminary data.</text>
</comment>
<dbReference type="GO" id="GO:0003700">
    <property type="term" value="F:DNA-binding transcription factor activity"/>
    <property type="evidence" value="ECO:0007669"/>
    <property type="project" value="InterPro"/>
</dbReference>
<dbReference type="PANTHER" id="PTHR33164">
    <property type="entry name" value="TRANSCRIPTIONAL REGULATOR, MARR FAMILY"/>
    <property type="match status" value="1"/>
</dbReference>
<dbReference type="PROSITE" id="PS50995">
    <property type="entry name" value="HTH_MARR_2"/>
    <property type="match status" value="1"/>
</dbReference>
<dbReference type="PATRIC" id="fig|59750.3.peg.5431"/>
<dbReference type="Proteomes" id="UP000070612">
    <property type="component" value="Unassembled WGS sequence"/>
</dbReference>
<dbReference type="InterPro" id="IPR039422">
    <property type="entry name" value="MarR/SlyA-like"/>
</dbReference>
<accession>A0A132PQJ2</accession>
<dbReference type="GO" id="GO:0006950">
    <property type="term" value="P:response to stress"/>
    <property type="evidence" value="ECO:0007669"/>
    <property type="project" value="TreeGrafter"/>
</dbReference>
<protein>
    <submittedName>
        <fullName evidence="2">MarR family transcriptional regulator</fullName>
    </submittedName>
</protein>
<evidence type="ECO:0000259" key="1">
    <source>
        <dbReference type="PROSITE" id="PS50995"/>
    </source>
</evidence>
<name>A0A132PQJ2_9MYCO</name>
<feature type="domain" description="HTH marR-type" evidence="1">
    <location>
        <begin position="7"/>
        <end position="138"/>
    </location>
</feature>
<evidence type="ECO:0000313" key="2">
    <source>
        <dbReference type="EMBL" id="KWX24596.1"/>
    </source>
</evidence>
<dbReference type="InterPro" id="IPR036390">
    <property type="entry name" value="WH_DNA-bd_sf"/>
</dbReference>
<dbReference type="PANTHER" id="PTHR33164:SF99">
    <property type="entry name" value="MARR FAMILY REGULATORY PROTEIN"/>
    <property type="match status" value="1"/>
</dbReference>
<dbReference type="AlphaFoldDB" id="A0A132PQJ2"/>
<sequence>MSGNPAADEVWRALTALVFDNRDSWKRAVIERSGLPFSRIRILRRLARAPMTVKQLAHAATMDAPAATVAVNDLEERGLVVRKVDPANRRCKTVSITEAGRDMWKAIEAVDDPAPEALGALDAADLDILREILAKVSG</sequence>
<proteinExistence type="predicted"/>
<organism evidence="2 3">
    <name type="scientific">Mycolicibacterium wolinskyi</name>
    <dbReference type="NCBI Taxonomy" id="59750"/>
    <lineage>
        <taxon>Bacteria</taxon>
        <taxon>Bacillati</taxon>
        <taxon>Actinomycetota</taxon>
        <taxon>Actinomycetes</taxon>
        <taxon>Mycobacteriales</taxon>
        <taxon>Mycobacteriaceae</taxon>
        <taxon>Mycolicibacterium</taxon>
    </lineage>
</organism>
<dbReference type="RefSeq" id="WP_067846177.1">
    <property type="nucleotide sequence ID" value="NZ_LGTW01000004.1"/>
</dbReference>
<dbReference type="EMBL" id="LGTW01000004">
    <property type="protein sequence ID" value="KWX24596.1"/>
    <property type="molecule type" value="Genomic_DNA"/>
</dbReference>
<dbReference type="InterPro" id="IPR036388">
    <property type="entry name" value="WH-like_DNA-bd_sf"/>
</dbReference>
<dbReference type="Pfam" id="PF12802">
    <property type="entry name" value="MarR_2"/>
    <property type="match status" value="1"/>
</dbReference>
<evidence type="ECO:0000313" key="3">
    <source>
        <dbReference type="Proteomes" id="UP000070612"/>
    </source>
</evidence>
<keyword evidence="3" id="KW-1185">Reference proteome</keyword>
<reference evidence="2 3" key="1">
    <citation type="submission" date="2015-07" db="EMBL/GenBank/DDBJ databases">
        <title>A draft genome sequence of Mycobacterium wolinskyi.</title>
        <authorList>
            <person name="de Man T.J."/>
            <person name="Perry K.A."/>
            <person name="Coulliette A.D."/>
            <person name="Jensen B."/>
            <person name="Toney N.C."/>
            <person name="Limbago B.M."/>
            <person name="Noble-Wang J."/>
        </authorList>
    </citation>
    <scope>NUCLEOTIDE SEQUENCE [LARGE SCALE GENOMIC DNA]</scope>
    <source>
        <strain evidence="2 3">CDC_01</strain>
    </source>
</reference>
<dbReference type="SUPFAM" id="SSF46785">
    <property type="entry name" value="Winged helix' DNA-binding domain"/>
    <property type="match status" value="1"/>
</dbReference>
<gene>
    <name evidence="2" type="ORF">AFM11_07905</name>
</gene>
<dbReference type="SMART" id="SM00347">
    <property type="entry name" value="HTH_MARR"/>
    <property type="match status" value="1"/>
</dbReference>
<dbReference type="Gene3D" id="1.10.10.10">
    <property type="entry name" value="Winged helix-like DNA-binding domain superfamily/Winged helix DNA-binding domain"/>
    <property type="match status" value="1"/>
</dbReference>
<dbReference type="PRINTS" id="PR00598">
    <property type="entry name" value="HTHMARR"/>
</dbReference>
<dbReference type="InterPro" id="IPR000835">
    <property type="entry name" value="HTH_MarR-typ"/>
</dbReference>